<keyword evidence="2" id="KW-1185">Reference proteome</keyword>
<dbReference type="RefSeq" id="WP_069690812.1">
    <property type="nucleotide sequence ID" value="NZ_CP017147.1"/>
</dbReference>
<reference evidence="1 2" key="1">
    <citation type="journal article" date="2015" name="Antonie Van Leeuwenhoek">
        <title>Bosea vaviloviae sp. nov., a new species of slow-growing rhizobia isolated from nodules of the relict species Vavilovia formosa (Stev.) Fed.</title>
        <authorList>
            <person name="Safronova V.I."/>
            <person name="Kuznetsova I.G."/>
            <person name="Sazanova A.L."/>
            <person name="Kimeklis A.K."/>
            <person name="Belimov A.A."/>
            <person name="Andronov E.E."/>
            <person name="Pinaev A.G."/>
            <person name="Chizhevskaya E.P."/>
            <person name="Pukhaev A.R."/>
            <person name="Popov K.P."/>
            <person name="Willems A."/>
            <person name="Tikhonovich I.A."/>
        </authorList>
    </citation>
    <scope>NUCLEOTIDE SEQUENCE [LARGE SCALE GENOMIC DNA]</scope>
    <source>
        <strain evidence="1 2">Vaf18</strain>
    </source>
</reference>
<proteinExistence type="predicted"/>
<dbReference type="Gene3D" id="3.10.450.50">
    <property type="match status" value="1"/>
</dbReference>
<evidence type="ECO:0000313" key="2">
    <source>
        <dbReference type="Proteomes" id="UP000094969"/>
    </source>
</evidence>
<accession>A0A1D7U2K8</accession>
<dbReference type="OrthoDB" id="8684708at2"/>
<evidence type="ECO:0000313" key="1">
    <source>
        <dbReference type="EMBL" id="AOO81600.1"/>
    </source>
</evidence>
<dbReference type="InterPro" id="IPR032710">
    <property type="entry name" value="NTF2-like_dom_sf"/>
</dbReference>
<dbReference type="AlphaFoldDB" id="A0A1D7U2K8"/>
<dbReference type="STRING" id="1526658.BHK69_15090"/>
<sequence>MSVSLPKPIAAYFAADRTERAGVADCFTEAGIVKDEGKTHAGREAIRRWKTQASTKYTYVSEPFAIEQDQGRAIVTSRVTGNFPGSPVDLRYSFVLEAGKIASLEIGL</sequence>
<protein>
    <submittedName>
        <fullName evidence="1">Polyketide cyclase</fullName>
    </submittedName>
</protein>
<name>A0A1D7U2K8_9HYPH</name>
<organism evidence="1 2">
    <name type="scientific">Bosea vaviloviae</name>
    <dbReference type="NCBI Taxonomy" id="1526658"/>
    <lineage>
        <taxon>Bacteria</taxon>
        <taxon>Pseudomonadati</taxon>
        <taxon>Pseudomonadota</taxon>
        <taxon>Alphaproteobacteria</taxon>
        <taxon>Hyphomicrobiales</taxon>
        <taxon>Boseaceae</taxon>
        <taxon>Bosea</taxon>
    </lineage>
</organism>
<dbReference type="EMBL" id="CP017147">
    <property type="protein sequence ID" value="AOO81600.1"/>
    <property type="molecule type" value="Genomic_DNA"/>
</dbReference>
<dbReference type="Proteomes" id="UP000094969">
    <property type="component" value="Chromosome"/>
</dbReference>
<dbReference type="KEGG" id="bvv:BHK69_15090"/>
<dbReference type="SUPFAM" id="SSF54427">
    <property type="entry name" value="NTF2-like"/>
    <property type="match status" value="1"/>
</dbReference>
<gene>
    <name evidence="1" type="ORF">BHK69_15090</name>
</gene>